<dbReference type="PANTHER" id="PTHR32494:SF5">
    <property type="entry name" value="ALLANTOATE AMIDOHYDROLASE"/>
    <property type="match status" value="1"/>
</dbReference>
<dbReference type="AlphaFoldDB" id="A0A1X6Y7K5"/>
<evidence type="ECO:0000256" key="2">
    <source>
        <dbReference type="ARBA" id="ARBA00022801"/>
    </source>
</evidence>
<feature type="binding site" evidence="3">
    <location>
        <position position="93"/>
    </location>
    <ligand>
        <name>Zn(2+)</name>
        <dbReference type="ChEBI" id="CHEBI:29105"/>
        <label>1</label>
    </ligand>
</feature>
<dbReference type="NCBIfam" id="NF006769">
    <property type="entry name" value="PRK09290.1-3"/>
    <property type="match status" value="1"/>
</dbReference>
<dbReference type="PIRSF" id="PIRSF001235">
    <property type="entry name" value="Amidase_carbamoylase"/>
    <property type="match status" value="1"/>
</dbReference>
<dbReference type="Pfam" id="PF01546">
    <property type="entry name" value="Peptidase_M20"/>
    <property type="match status" value="1"/>
</dbReference>
<dbReference type="RefSeq" id="WP_085804120.1">
    <property type="nucleotide sequence ID" value="NZ_FWFX01000001.1"/>
</dbReference>
<evidence type="ECO:0000313" key="6">
    <source>
        <dbReference type="Proteomes" id="UP000193061"/>
    </source>
</evidence>
<sequence length="408" mass="43794">MTLTINAPRLWNNLMQIANIGGTPDGGCDRQALTDTDLSGRELFIDWCVQVGLKISYDAVGNMFARLDGQDNSLSPIVLGSHLDTQPTGGKYDGILGVLAGLEVVRCIREAGIKPNRPVEIANWMNEEGARFAPAMMGSGVYAGMLDLAQVRDAADKEGITVGQELDRHGYSGFADPTGKDIHAYLELHIEQGPVLEQTEKTIGVVTGAQGIRWYDVSIRGQEVHAGPFPMGMRRDPVAALPEIIAGVLEIGRTDEHARATIGQIDTCPGSRNVVPGQIEMSIDLRHPDEAVLTSMNERLEAILASVMDDHKGLKFDLNQIWHSPVVDFDAKLVKAVLNGALEHGCSHLNIISGAGHDALMVARKAPTTMIFIPCKDGLSHNPAESATPEHVGAGANVLLSATLELLN</sequence>
<protein>
    <submittedName>
        <fullName evidence="5">N-carbamoyl-L-amino acid hydrolase</fullName>
        <ecNumber evidence="5">3.5.1.87</ecNumber>
    </submittedName>
</protein>
<dbReference type="OrthoDB" id="9808195at2"/>
<keyword evidence="3" id="KW-0862">Zinc</keyword>
<dbReference type="SUPFAM" id="SSF55031">
    <property type="entry name" value="Bacterial exopeptidase dimerisation domain"/>
    <property type="match status" value="1"/>
</dbReference>
<keyword evidence="2 5" id="KW-0378">Hydrolase</keyword>
<feature type="binding site" evidence="3">
    <location>
        <position position="82"/>
    </location>
    <ligand>
        <name>Zn(2+)</name>
        <dbReference type="ChEBI" id="CHEBI:29105"/>
        <label>1</label>
    </ligand>
</feature>
<name>A0A1X6Y7K5_9RHOB</name>
<organism evidence="5 6">
    <name type="scientific">Roseovarius albus</name>
    <dbReference type="NCBI Taxonomy" id="1247867"/>
    <lineage>
        <taxon>Bacteria</taxon>
        <taxon>Pseudomonadati</taxon>
        <taxon>Pseudomonadota</taxon>
        <taxon>Alphaproteobacteria</taxon>
        <taxon>Rhodobacterales</taxon>
        <taxon>Roseobacteraceae</taxon>
        <taxon>Roseovarius</taxon>
    </lineage>
</organism>
<dbReference type="Pfam" id="PF07687">
    <property type="entry name" value="M20_dimer"/>
    <property type="match status" value="1"/>
</dbReference>
<dbReference type="InterPro" id="IPR011650">
    <property type="entry name" value="Peptidase_M20_dimer"/>
</dbReference>
<dbReference type="SUPFAM" id="SSF53187">
    <property type="entry name" value="Zn-dependent exopeptidases"/>
    <property type="match status" value="1"/>
</dbReference>
<evidence type="ECO:0000313" key="5">
    <source>
        <dbReference type="EMBL" id="SLN12351.1"/>
    </source>
</evidence>
<dbReference type="EC" id="3.5.1.87" evidence="5"/>
<dbReference type="NCBIfam" id="TIGR01879">
    <property type="entry name" value="hydantase"/>
    <property type="match status" value="1"/>
</dbReference>
<feature type="binding site" evidence="3">
    <location>
        <position position="93"/>
    </location>
    <ligand>
        <name>Zn(2+)</name>
        <dbReference type="ChEBI" id="CHEBI:29105"/>
        <label>2</label>
    </ligand>
</feature>
<feature type="binding site" evidence="3">
    <location>
        <position position="128"/>
    </location>
    <ligand>
        <name>Zn(2+)</name>
        <dbReference type="ChEBI" id="CHEBI:29105"/>
        <label>2</label>
    </ligand>
</feature>
<accession>A0A1X6Y7K5</accession>
<dbReference type="Proteomes" id="UP000193061">
    <property type="component" value="Unassembled WGS sequence"/>
</dbReference>
<dbReference type="InterPro" id="IPR002933">
    <property type="entry name" value="Peptidase_M20"/>
</dbReference>
<dbReference type="Gene3D" id="3.40.630.10">
    <property type="entry name" value="Zn peptidases"/>
    <property type="match status" value="1"/>
</dbReference>
<reference evidence="5 6" key="1">
    <citation type="submission" date="2017-03" db="EMBL/GenBank/DDBJ databases">
        <authorList>
            <person name="Afonso C.L."/>
            <person name="Miller P.J."/>
            <person name="Scott M.A."/>
            <person name="Spackman E."/>
            <person name="Goraichik I."/>
            <person name="Dimitrov K.M."/>
            <person name="Suarez D.L."/>
            <person name="Swayne D.E."/>
        </authorList>
    </citation>
    <scope>NUCLEOTIDE SEQUENCE [LARGE SCALE GENOMIC DNA]</scope>
    <source>
        <strain evidence="5 6">CECT 7450</strain>
    </source>
</reference>
<comment type="cofactor">
    <cofactor evidence="3">
        <name>Zn(2+)</name>
        <dbReference type="ChEBI" id="CHEBI:29105"/>
    </cofactor>
    <text evidence="3">Binds 2 Zn(2+) ions per subunit.</text>
</comment>
<dbReference type="CDD" id="cd03884">
    <property type="entry name" value="M20_bAS"/>
    <property type="match status" value="1"/>
</dbReference>
<gene>
    <name evidence="5" type="primary">amaB_1</name>
    <name evidence="5" type="ORF">ROA7450_00143</name>
</gene>
<dbReference type="NCBIfam" id="NF006771">
    <property type="entry name" value="PRK09290.1-5"/>
    <property type="match status" value="1"/>
</dbReference>
<dbReference type="InterPro" id="IPR036264">
    <property type="entry name" value="Bact_exopeptidase_dim_dom"/>
</dbReference>
<evidence type="ECO:0000256" key="1">
    <source>
        <dbReference type="ARBA" id="ARBA00006153"/>
    </source>
</evidence>
<dbReference type="GO" id="GO:0050538">
    <property type="term" value="F:N-carbamoyl-L-amino-acid hydrolase activity"/>
    <property type="evidence" value="ECO:0007669"/>
    <property type="project" value="UniProtKB-EC"/>
</dbReference>
<dbReference type="GO" id="GO:0016813">
    <property type="term" value="F:hydrolase activity, acting on carbon-nitrogen (but not peptide) bonds, in linear amidines"/>
    <property type="evidence" value="ECO:0007669"/>
    <property type="project" value="InterPro"/>
</dbReference>
<dbReference type="InterPro" id="IPR010158">
    <property type="entry name" value="Amidase_Cbmase"/>
</dbReference>
<dbReference type="GO" id="GO:0046872">
    <property type="term" value="F:metal ion binding"/>
    <property type="evidence" value="ECO:0007669"/>
    <property type="project" value="UniProtKB-KW"/>
</dbReference>
<comment type="similarity">
    <text evidence="1">Belongs to the peptidase M20 family.</text>
</comment>
<keyword evidence="3" id="KW-0479">Metal-binding</keyword>
<feature type="binding site" evidence="3">
    <location>
        <position position="381"/>
    </location>
    <ligand>
        <name>Zn(2+)</name>
        <dbReference type="ChEBI" id="CHEBI:29105"/>
        <label>2</label>
    </ligand>
</feature>
<dbReference type="EMBL" id="FWFX01000001">
    <property type="protein sequence ID" value="SLN12351.1"/>
    <property type="molecule type" value="Genomic_DNA"/>
</dbReference>
<feature type="binding site" evidence="3">
    <location>
        <position position="189"/>
    </location>
    <ligand>
        <name>Zn(2+)</name>
        <dbReference type="ChEBI" id="CHEBI:29105"/>
        <label>1</label>
    </ligand>
</feature>
<dbReference type="Gene3D" id="3.30.70.360">
    <property type="match status" value="1"/>
</dbReference>
<feature type="domain" description="Peptidase M20 dimerisation" evidence="4">
    <location>
        <begin position="208"/>
        <end position="307"/>
    </location>
</feature>
<evidence type="ECO:0000259" key="4">
    <source>
        <dbReference type="Pfam" id="PF07687"/>
    </source>
</evidence>
<dbReference type="PANTHER" id="PTHR32494">
    <property type="entry name" value="ALLANTOATE DEIMINASE-RELATED"/>
    <property type="match status" value="1"/>
</dbReference>
<proteinExistence type="inferred from homology"/>
<keyword evidence="6" id="KW-1185">Reference proteome</keyword>
<evidence type="ECO:0000256" key="3">
    <source>
        <dbReference type="PIRSR" id="PIRSR001235-1"/>
    </source>
</evidence>